<dbReference type="Gene3D" id="1.20.1310.20">
    <property type="entry name" value="Duffy-antigen binding domain"/>
    <property type="match status" value="6"/>
</dbReference>
<dbReference type="Gene3D" id="1.20.58.830">
    <property type="match status" value="6"/>
</dbReference>
<dbReference type="Gene3D" id="1.10.1900.40">
    <property type="entry name" value="Acidic terminal segments, variant surface antigen of PfEMP1"/>
    <property type="match status" value="2"/>
</dbReference>
<evidence type="ECO:0000256" key="2">
    <source>
        <dbReference type="SAM" id="MobiDB-lite"/>
    </source>
</evidence>
<reference evidence="9 10" key="1">
    <citation type="submission" date="2006-03" db="EMBL/GenBank/DDBJ databases">
        <title>Annotation of Plasmodium falciparum HB3.</title>
        <authorList>
            <consortium name="The Broad Institute Genome Sequencing Platform"/>
            <person name="Volkman S.K."/>
            <person name="Neafsey D.E."/>
            <person name="Dash A.P."/>
            <person name="Chitnis C.E."/>
            <person name="Hartl D.L."/>
            <person name="Young S.K."/>
            <person name="Zeng Q."/>
            <person name="Koehrsen M."/>
            <person name="Alvarado L."/>
            <person name="Berlin A."/>
            <person name="Borenstein D."/>
            <person name="Chapman S.B."/>
            <person name="Chen Z."/>
            <person name="Engels R."/>
            <person name="Freedman E."/>
            <person name="Gellesch M."/>
            <person name="Goldberg J."/>
            <person name="Griggs A."/>
            <person name="Gujja S."/>
            <person name="Heilman E.R."/>
            <person name="Heiman D.I."/>
            <person name="Howarth C."/>
            <person name="Jen D."/>
            <person name="Larson L."/>
            <person name="Mehta T."/>
            <person name="Neiman D."/>
            <person name="Park D."/>
            <person name="Pearson M."/>
            <person name="Roberts A."/>
            <person name="Saif S."/>
            <person name="Shea T."/>
            <person name="Shenoy N."/>
            <person name="Sisk P."/>
            <person name="Stolte C."/>
            <person name="Sykes S."/>
            <person name="Walk T."/>
            <person name="White J."/>
            <person name="Yandava C."/>
            <person name="Haas B."/>
            <person name="Henn M.R."/>
            <person name="Nusbaum C."/>
            <person name="Birren B."/>
        </authorList>
    </citation>
    <scope>NUCLEOTIDE SEQUENCE [LARGE SCALE GENOMIC DNA]</scope>
    <source>
        <strain evidence="9">HB3</strain>
    </source>
</reference>
<feature type="region of interest" description="Disordered" evidence="2">
    <location>
        <begin position="2967"/>
        <end position="3003"/>
    </location>
</feature>
<evidence type="ECO:0000313" key="9">
    <source>
        <dbReference type="EMBL" id="KOB60486.1"/>
    </source>
</evidence>
<dbReference type="InterPro" id="IPR008602">
    <property type="entry name" value="Duffy-antigen-binding"/>
</dbReference>
<dbReference type="Pfam" id="PF15447">
    <property type="entry name" value="NTS"/>
    <property type="match status" value="1"/>
</dbReference>
<dbReference type="GO" id="GO:0046789">
    <property type="term" value="F:host cell surface receptor binding"/>
    <property type="evidence" value="ECO:0007669"/>
    <property type="project" value="InterPro"/>
</dbReference>
<evidence type="ECO:0000259" key="3">
    <source>
        <dbReference type="Pfam" id="PF03011"/>
    </source>
</evidence>
<dbReference type="InterPro" id="IPR029210">
    <property type="entry name" value="PfEMP1_NTS"/>
</dbReference>
<dbReference type="InterPro" id="IPR042202">
    <property type="entry name" value="Duffy-ag-bd_sf"/>
</dbReference>
<dbReference type="Pfam" id="PF05424">
    <property type="entry name" value="Duffy_binding"/>
    <property type="match status" value="6"/>
</dbReference>
<feature type="compositionally biased region" description="Basic and acidic residues" evidence="2">
    <location>
        <begin position="2975"/>
        <end position="2986"/>
    </location>
</feature>
<name>A0A0L7KBP1_PLAFX</name>
<dbReference type="InterPro" id="IPR029211">
    <property type="entry name" value="PfEMP1_ATS"/>
</dbReference>
<dbReference type="Pfam" id="PF03011">
    <property type="entry name" value="PFEMP"/>
    <property type="match status" value="2"/>
</dbReference>
<feature type="domain" description="Duffy-antigen binding" evidence="4">
    <location>
        <begin position="816"/>
        <end position="990"/>
    </location>
</feature>
<evidence type="ECO:0008006" key="11">
    <source>
        <dbReference type="Google" id="ProtNLM"/>
    </source>
</evidence>
<dbReference type="FunFam" id="1.10.1900.40:FF:000001">
    <property type="entry name" value="Erythrocyte membrane protein 1"/>
    <property type="match status" value="1"/>
</dbReference>
<feature type="region of interest" description="Disordered" evidence="2">
    <location>
        <begin position="734"/>
        <end position="763"/>
    </location>
</feature>
<dbReference type="InterPro" id="IPR054595">
    <property type="entry name" value="DBL_C"/>
</dbReference>
<dbReference type="VEuPathDB" id="PlasmoDB:PfHB3_120045300"/>
<gene>
    <name evidence="9" type="ORF">PFHG_02274</name>
</gene>
<dbReference type="GO" id="GO:0016020">
    <property type="term" value="C:membrane"/>
    <property type="evidence" value="ECO:0007669"/>
    <property type="project" value="InterPro"/>
</dbReference>
<dbReference type="FunFam" id="1.20.58.1930:FF:000001">
    <property type="entry name" value="Erythrocyte membrane protein 1, PfEMP1"/>
    <property type="match status" value="1"/>
</dbReference>
<feature type="domain" description="Duffy-antigen binding" evidence="4">
    <location>
        <begin position="2664"/>
        <end position="2829"/>
    </location>
</feature>
<feature type="compositionally biased region" description="Acidic residues" evidence="2">
    <location>
        <begin position="738"/>
        <end position="750"/>
    </location>
</feature>
<proteinExistence type="predicted"/>
<evidence type="ECO:0000313" key="10">
    <source>
        <dbReference type="Proteomes" id="UP000054289"/>
    </source>
</evidence>
<feature type="domain" description="Duffy-antigen binding" evidence="4">
    <location>
        <begin position="2277"/>
        <end position="2460"/>
    </location>
</feature>
<dbReference type="Pfam" id="PF18562">
    <property type="entry name" value="CIDR1_gamma"/>
    <property type="match status" value="2"/>
</dbReference>
<dbReference type="SUPFAM" id="SSF140924">
    <property type="entry name" value="Duffy binding domain-like"/>
    <property type="match status" value="8"/>
</dbReference>
<sequence>MGNTIPKPPDPIYINESYQSTRNVLERYAESIKQQAAADAEKCEKSLKGDLTKAEFRGAHIETVGVQKYSYSNPCGLNHTWNTNLLHDRVKDRDPCHGRNQKRFDEGQVYECGSGIIKGNGNNRNGGSYAPPRRRHICDKNLEALTVQNTKNSNDLLGNILVTAKYEGESIVNSYANSGMFNVCTALARSFADIGDIVRGKDLYSGNKQEKEKRKQLEKNLQKIFRNIYDKLLEYNKTNGEIEARYGSDKENFFQLREDWWKANRDQVWRAITCKAPQDANYFRKISGDTKVFTSQGQCGHSETNVPTNLDYVPQFLRWFDEWAEEFCRVREHKLKKIKEACRGKNDEKDCSREGYDCNKTNLRLNEIFMDLECPNCEKACTSYKEWIENKQKEFNKQKKKYEKEIENDESNSHSTYDNELYNNLKRNYPSFENFVETLKEGAYCTNGIIEGKIDFNKQYDTFSHSQYCKSCPILGAKCKNGQCNSFNDINCTKIPTMTNIRIHSTESPKDIYILVNDKKNREHSLELKDAFNDCDIFKRIRKQKWYCKYKCNLDVCELKNFNRDMDDERLISIEVLIKRWLKYFLNDYNQIKENLNQCINNGTNTLCINDCHKNCECIEKWIKEKEKEWKVIKDRYVEQYNNNDKDVSSKLKTFLKQDLFTNYVKNALDPDETLDKMKESSVCNVPNKLNGTSCKKKDVINILLNRLNEKIDPCKNQHKATKGKECCDKLPKIADGDTSDDEDDDEEDVSVTSGEKQNVKQDCAGKKSDEVCEMVKKLIGDNNGMSGRIESCNPKTGTYPPWKNHASLVEDNRTWMPPRRQKLCVSALTQEGKIKNKEDIRKHFITCAAIETHFAWHRYKNHNANAESKLKTGKIPDDFLRSMKYTFGDYRDIFFGTDISSCDKIKNASNTIKSILENKTKKKKGDKLIEDNEKHKEWWNEHGKEIWEGMLCALEKVGGSVNIKSTYNYDTIKNDLEDFASRPQFLRWFTEWSDEFCQERKKLEAKVKEYCKKDYVGCNKQNTKANNSCVSACEAFQHYMKSKMSEYDTQKKKFEAEKSGKEPEYEGFSTKDASEYLKEKCLHGTCDCMEKVKNIDDYWKNPHKTYDDNKLETKCECPQTPPKPCEIVKTLLEDNNGRHVDACNLKYEGKKEKHTSWNCNPNKFKNGEEGACIPPRRQKLYIYNLEKFTGGTSEIELRKAFIECAAIETFFSWHKFKKDKEREDKEKQDLVGYTSTVDEKHQKDLQSGKIPEEFKRQMFYTFGDYRDICLGNDMGNDNYNKNISTKVRSILNSGETPEEWWQKHGPQIWEGMLCALSYDTEKQKKVQDVHNNLIAPPNNNKYNDVKLVSKSGKLHTSLSDFATVPQFLRWFEEWVEEFCRKKKIKIDKIEDECRGEYDNGGKKYCSGDGYDCDKRYLSHNKMFADLNCLGCEKECRNYKKWIEEKVEEFYKQKKKYEKGFENTRTNLDNKYVKEFYETSAGKYKSVDLFLDTLKERSHCSMGMVNRKIDFKNPLETFSPSIYCKTCPLYGVNCNSRECVDITENEFKKKNVLDEIIINDKSHTSIDIEMIDRRGQYMQENLDNPLFKESYLLKSVRDQKWDCNFIHNKIDLCEINKFNENIDTDESITFKVLIERWLQDFLEGYYISKKQIDLFTKKEENKCECVKKWAEKKEGEWEKINEHFNKQKHDDAFDMDFKVKNYFEKNASDLKDWIDNFKRLNNIDDYQVCNVHNNCKSADKKNKIDMVSILLSELKKEIETCKNQGNEKTKIKCDASPTNDELDEEYELGTTDTSPSAAPDICKDVIQSKSEETICRDDKRVDCNKVGKDDPIKVPMDPKSGEDHLNEMGDKHNCSGIIIKTNGEWKNTKQLNYPNPCESIYASPRRQKFCVHELDKAKNQKELRTKLLTVAANQGYNLAIKHHEYKDKYTVNPCNALKYSFYDYQHIILGDDPMEPEKWDTESALKRIFGNRNTEDAKPLSRKRKDFWKENKECVWSAMKCGYNEGIKKGNKSNNIPECKDSIPTQFDGVPQFLMWFTEWSEDFCNHKKTHLKKLEQGCRGCTLRIDGTCEKDGSGCQKCSQACEEYKAWLQNWKDQYKKQSKKYSGDKKKELYKTVPKVKNSTHAYEYLQTQLEKLCEKGKCDYTCMKNPSTENSTENMPESLDVKPDIVKDKCPCPPQKIEKPDSTLNCIDRSAFELYAKAKSDLHGVKDKLKGNNTKNIYEETTNGKNDDNIICKINESISKQNNVCKKNENLFDDIDKWDCKKRTNTVPIENICIPPRRKLMCAYPLKNLGVKKNTSEVLFNKVLRTAAYEGKHIKESWEKAEKSKKKKTQICDAMKYSFADLGDIIRGRDILIFNNGNNEIERDLKAVFQSIYDKWKSDSNNNKDKYPDLTSFRSAWWDANRKDIWKAMTCGAPEDATLFKKLEKWGIPNLILSQHKCGHNDDPPIDDYIPQRLRWMKEWGEYVCKILNENVNDMKNDCDKCTLNDKKCSDEDDGNKCRSCKEKCKEYTKLIYNLKSQFYILEKHYNELYTKAQNNTTYFTNDNDKKVIEFFKKVKKDCDVGTPDKYLDKAIHCIHYDFTKNGTKSKPYVFNNQPEKYKNLCSCTITNHPLDKCPLPDKTDDYCKIIRHINPCITINLDNNLDTWTGFVVHNISHKNKGVLVPPRRRHLCTRELTGIRYRKNDKDNLKQNLIDSAFNQGILLGKTFKDYSDQGLEYMKYSFADYGDIIKAKDMIGGSNIDDFNNDLKKMFPEHHSENMGKTTISREQWWEANKTHVWHAMLCGYHQGIINPNLSRRRPKPLEEGTQSSIATKTIPSNWCQLPNDYSTDQFLRWFQEWIENFCTRKKVLEKEAQEQCKNITCNNDTGKTNTKCTEACKNYSNFILIKKKEYESLNSQYDMNYKKIVEHKNALEYFKDKCKNNCECLSKHIDNGKNWKEPYETIDDSELIGKCKCKKVKPKTPDVIPAGATETKEKDTPHAPEKPQQPPQPLPPSDEPFDPTILQTTIPFGIALALGSIAFLFMKKKPKSPVDLLRVLNIPKRDYEMPTLKSKNRYIPYASDRYKGKTYIYMEGDSSGDEKYAFMSDTTDVTSSESEYEELDINDIYVPGSPKYKTLIEVVLEPSKSNGNTLGDDMVPTTNTFTDEEWNELKHDFISQYVQREPLDVPQYDESTQLPMNIVGNVLDDGMDEKPFITSIHDRDLYTGEEISYNINMSTNSMDDPKYVSNNVYSGIDLINDTLSGDRIDIYDELLKRKENELFGTNHVKQTSIHSVAKLTNSDPIHNQLDLFHTWLDRHRDMCNTWNTKEELLDKLNEQWNKDNDGGDIPNDNKKLNTDVSFEIDMDETKGKKEFSNMDTILDDMEDDIYYDVNDENPSVDNIPMDHNKVDVPKKVHVEMKILNNTSNGSLEQEFPISDVWNI</sequence>
<dbReference type="Pfam" id="PF15445">
    <property type="entry name" value="ATS"/>
    <property type="match status" value="1"/>
</dbReference>
<evidence type="ECO:0000259" key="6">
    <source>
        <dbReference type="Pfam" id="PF15447"/>
    </source>
</evidence>
<feature type="domain" description="Duffy-antigen binding" evidence="4">
    <location>
        <begin position="1880"/>
        <end position="2034"/>
    </location>
</feature>
<reference evidence="10" key="2">
    <citation type="submission" date="2006-03" db="EMBL/GenBank/DDBJ databases">
        <title>The genome sequence of the Plasmodium falciparum HB3.</title>
        <authorList>
            <consortium name="The Broad Institute Genome Sequencing Platform"/>
            <person name="Birren B."/>
            <person name="Lander E."/>
            <person name="Galagan J."/>
            <person name="Nusbaum C."/>
            <person name="Devon K."/>
            <person name="Henn M."/>
            <person name="Jaffe D."/>
            <person name="Butler J."/>
            <person name="Alvarez P."/>
            <person name="Gnerre S."/>
            <person name="Grabherr M."/>
            <person name="Kleber M."/>
            <person name="Mauceli E."/>
            <person name="Brockman W."/>
            <person name="MacCallum I.A."/>
            <person name="Rounsley S."/>
            <person name="Young S."/>
            <person name="LaButti K."/>
            <person name="Pushparaj V."/>
            <person name="DeCaprio D."/>
            <person name="Crawford M."/>
            <person name="Koehrsen M."/>
            <person name="Engels R."/>
            <person name="Montgomery P."/>
            <person name="Pearson M."/>
            <person name="Howarth C."/>
            <person name="Larson L."/>
            <person name="Luoma S."/>
            <person name="White J."/>
            <person name="Kodira C."/>
            <person name="Zeng Q."/>
            <person name="Oleary S."/>
            <person name="Yandava C."/>
            <person name="Alvarado L."/>
            <person name="Wirth D."/>
            <person name="Volkman S."/>
            <person name="Hartl D."/>
        </authorList>
    </citation>
    <scope>NUCLEOTIDE SEQUENCE [LARGE SCALE GENOMIC DNA]</scope>
</reference>
<dbReference type="InterPro" id="IPR041480">
    <property type="entry name" value="CIDR1_gamma"/>
</dbReference>
<evidence type="ECO:0000259" key="5">
    <source>
        <dbReference type="Pfam" id="PF15445"/>
    </source>
</evidence>
<feature type="domain" description="Cysteine-rich interdomain region 1 gamma" evidence="7">
    <location>
        <begin position="510"/>
        <end position="561"/>
    </location>
</feature>
<feature type="domain" description="Duffy-binding-like" evidence="8">
    <location>
        <begin position="1374"/>
        <end position="1521"/>
    </location>
</feature>
<dbReference type="InterPro" id="IPR044932">
    <property type="entry name" value="PfEMP1_ATS_sf"/>
</dbReference>
<feature type="domain" description="Cysteine-rich interdomain region 1 gamma" evidence="7">
    <location>
        <begin position="1564"/>
        <end position="1617"/>
    </location>
</feature>
<feature type="coiled-coil region" evidence="1">
    <location>
        <begin position="385"/>
        <end position="412"/>
    </location>
</feature>
<protein>
    <recommendedName>
        <fullName evidence="11">Erythrocyte membrane protein 1</fullName>
    </recommendedName>
</protein>
<feature type="domain" description="Duffy-binding-like" evidence="8">
    <location>
        <begin position="322"/>
        <end position="467"/>
    </location>
</feature>
<accession>A0A0L7KBP1</accession>
<keyword evidence="1" id="KW-0175">Coiled coil</keyword>
<feature type="domain" description="Duffy-binding-like" evidence="8">
    <location>
        <begin position="2039"/>
        <end position="2143"/>
    </location>
</feature>
<evidence type="ECO:0000259" key="4">
    <source>
        <dbReference type="Pfam" id="PF05424"/>
    </source>
</evidence>
<dbReference type="EMBL" id="CH671964">
    <property type="protein sequence ID" value="KOB60486.1"/>
    <property type="molecule type" value="Genomic_DNA"/>
</dbReference>
<organism evidence="9 10">
    <name type="scientific">Plasmodium falciparum (isolate HB3)</name>
    <dbReference type="NCBI Taxonomy" id="137071"/>
    <lineage>
        <taxon>Eukaryota</taxon>
        <taxon>Sar</taxon>
        <taxon>Alveolata</taxon>
        <taxon>Apicomplexa</taxon>
        <taxon>Aconoidasida</taxon>
        <taxon>Haemosporida</taxon>
        <taxon>Plasmodiidae</taxon>
        <taxon>Plasmodium</taxon>
        <taxon>Plasmodium (Laverania)</taxon>
    </lineage>
</organism>
<feature type="domain" description="Duffy-binding-like" evidence="3">
    <location>
        <begin position="577"/>
        <end position="721"/>
    </location>
</feature>
<dbReference type="SMR" id="A0A0L7KBP1"/>
<feature type="domain" description="Duffy-antigen binding" evidence="4">
    <location>
        <begin position="127"/>
        <end position="318"/>
    </location>
</feature>
<dbReference type="Proteomes" id="UP000054289">
    <property type="component" value="Unassembled WGS sequence"/>
</dbReference>
<feature type="domain" description="Plasmodium falciparum erythrocyte membrane protein-1 N-terminal segment" evidence="6">
    <location>
        <begin position="21"/>
        <end position="54"/>
    </location>
</feature>
<feature type="domain" description="Duffy-binding-like" evidence="3">
    <location>
        <begin position="1633"/>
        <end position="1768"/>
    </location>
</feature>
<dbReference type="InterPro" id="IPR004258">
    <property type="entry name" value="DBL"/>
</dbReference>
<dbReference type="Gene3D" id="1.20.58.1930">
    <property type="match status" value="2"/>
</dbReference>
<evidence type="ECO:0000259" key="7">
    <source>
        <dbReference type="Pfam" id="PF18562"/>
    </source>
</evidence>
<feature type="domain" description="Plasmodium falciparum erythrocyte membrane protein 1 acidic terminal segment" evidence="5">
    <location>
        <begin position="3010"/>
        <end position="3424"/>
    </location>
</feature>
<feature type="domain" description="Duffy-antigen binding" evidence="4">
    <location>
        <begin position="1171"/>
        <end position="1370"/>
    </location>
</feature>
<evidence type="ECO:0000256" key="1">
    <source>
        <dbReference type="SAM" id="Coils"/>
    </source>
</evidence>
<dbReference type="Pfam" id="PF22672">
    <property type="entry name" value="DBL_C"/>
    <property type="match status" value="3"/>
</dbReference>
<evidence type="ECO:0000259" key="8">
    <source>
        <dbReference type="Pfam" id="PF22672"/>
    </source>
</evidence>
<dbReference type="KEGG" id="pfh:PFHG_02274"/>
<feature type="compositionally biased region" description="Pro residues" evidence="2">
    <location>
        <begin position="2988"/>
        <end position="2999"/>
    </location>
</feature>